<evidence type="ECO:0000313" key="4">
    <source>
        <dbReference type="EMBL" id="AUZ88945.1"/>
    </source>
</evidence>
<organism evidence="4 5">
    <name type="scientific">Arthrobacter agilis</name>
    <dbReference type="NCBI Taxonomy" id="37921"/>
    <lineage>
        <taxon>Bacteria</taxon>
        <taxon>Bacillati</taxon>
        <taxon>Actinomycetota</taxon>
        <taxon>Actinomycetes</taxon>
        <taxon>Micrococcales</taxon>
        <taxon>Micrococcaceae</taxon>
        <taxon>Arthrobacter</taxon>
    </lineage>
</organism>
<feature type="transmembrane region" description="Helical" evidence="1">
    <location>
        <begin position="255"/>
        <end position="273"/>
    </location>
</feature>
<feature type="transmembrane region" description="Helical" evidence="1">
    <location>
        <begin position="279"/>
        <end position="296"/>
    </location>
</feature>
<name>A0A2L0UI88_9MICC</name>
<dbReference type="PANTHER" id="PTHR23028:SF53">
    <property type="entry name" value="ACYL_TRANSF_3 DOMAIN-CONTAINING PROTEIN"/>
    <property type="match status" value="1"/>
</dbReference>
<feature type="transmembrane region" description="Helical" evidence="1">
    <location>
        <begin position="52"/>
        <end position="73"/>
    </location>
</feature>
<dbReference type="InterPro" id="IPR002656">
    <property type="entry name" value="Acyl_transf_3_dom"/>
</dbReference>
<feature type="domain" description="Acyltransferase 3" evidence="2">
    <location>
        <begin position="28"/>
        <end position="361"/>
    </location>
</feature>
<keyword evidence="1" id="KW-0812">Transmembrane</keyword>
<feature type="transmembrane region" description="Helical" evidence="1">
    <location>
        <begin position="346"/>
        <end position="363"/>
    </location>
</feature>
<dbReference type="Pfam" id="PF01757">
    <property type="entry name" value="Acyl_transf_3"/>
    <property type="match status" value="1"/>
</dbReference>
<dbReference type="InterPro" id="IPR050879">
    <property type="entry name" value="Acyltransferase_3"/>
</dbReference>
<keyword evidence="4" id="KW-0808">Transferase</keyword>
<keyword evidence="1" id="KW-1133">Transmembrane helix</keyword>
<dbReference type="InterPro" id="IPR043968">
    <property type="entry name" value="SGNH"/>
</dbReference>
<evidence type="ECO:0000259" key="3">
    <source>
        <dbReference type="Pfam" id="PF19040"/>
    </source>
</evidence>
<dbReference type="GO" id="GO:0009103">
    <property type="term" value="P:lipopolysaccharide biosynthetic process"/>
    <property type="evidence" value="ECO:0007669"/>
    <property type="project" value="TreeGrafter"/>
</dbReference>
<dbReference type="GO" id="GO:0016020">
    <property type="term" value="C:membrane"/>
    <property type="evidence" value="ECO:0007669"/>
    <property type="project" value="TreeGrafter"/>
</dbReference>
<feature type="transmembrane region" description="Helical" evidence="1">
    <location>
        <begin position="224"/>
        <end position="243"/>
    </location>
</feature>
<sequence length="713" mass="77087">MLGECLIDQAAIAGPTRRARPGNPQRRDIQALRALAVALVVANHLWPGLIAGGYVGVDVFFVISGYLITKHLLGELGRTNRIRLGQFYARRAKRLLPAALVVALLSLLVATVYLPADRLLSIGRETIAATLYVENWSLAAQSVDYSAQNNQASTVQHYWSLSVEEQFYLVWPLLLLGVYLLAARLRSPRAFLLTVLAAVGAASFLFSIFLTYTSRSEAYFVTPTRVWEFAVGGLIAATSSAWFGDPRYPARIRLAGLAQWAGLGLIVASALVFDESTYFPGYLAAVPVVGTALVIASGPQSPLWSPNTLLGVSAVQTLGNISYSLYLWHWPVIILLPSIIDRPLGTLDLLGALLLSLVLAGLTKKYVEDPGRSRLLPQASPRKILGVTLVASLTVTAICAASIVAATVTQAAEAERLDALSGGECFGAKSLFATACQDPFGPPEVTNVGEGEAPWFDDAQCGTAPDPIVVGDQKLLTLCDFSDGQEDHETVWLIGDSHAEQWKAAILPLARENNWTVNISLVGGCPYLDVKRAAFMGAETDTKVQRRCLQWSAAVSDRVLATSPDLVFLSSFSVGEEIEDGTGRAQADQYRDAFADRVGPWAAQGTEVYVIRDTPLTLERSTPECLARNEESPLDCANEKTRALPDDPAAEAARSLEQANVRVLDLSDQFCPDDTCYAAIGGLHVYFDKDHVARSYIRSLIPEFAERFKAAGS</sequence>
<dbReference type="Pfam" id="PF19040">
    <property type="entry name" value="SGNH"/>
    <property type="match status" value="1"/>
</dbReference>
<dbReference type="PANTHER" id="PTHR23028">
    <property type="entry name" value="ACETYLTRANSFERASE"/>
    <property type="match status" value="1"/>
</dbReference>
<evidence type="ECO:0000259" key="2">
    <source>
        <dbReference type="Pfam" id="PF01757"/>
    </source>
</evidence>
<feature type="transmembrane region" description="Helical" evidence="1">
    <location>
        <begin position="94"/>
        <end position="114"/>
    </location>
</feature>
<feature type="transmembrane region" description="Helical" evidence="1">
    <location>
        <begin position="384"/>
        <end position="408"/>
    </location>
</feature>
<gene>
    <name evidence="4" type="ORF">CVO76_15815</name>
</gene>
<protein>
    <submittedName>
        <fullName evidence="4">Acyltransferase</fullName>
    </submittedName>
</protein>
<proteinExistence type="predicted"/>
<reference evidence="4 5" key="1">
    <citation type="submission" date="2017-11" db="EMBL/GenBank/DDBJ databases">
        <title>Draft genome of Arthrobacter agilis strain UMCV2, a plant growth-promoting rhizobacterium and biocontrol capacity of phytopathogenic fungi.</title>
        <authorList>
            <person name="Martinez-Camara R."/>
            <person name="Santoyo G."/>
            <person name="Moreno-Hagelsieb G."/>
            <person name="Valencia-Cantero E."/>
        </authorList>
    </citation>
    <scope>NUCLEOTIDE SEQUENCE [LARGE SCALE GENOMIC DNA]</scope>
    <source>
        <strain evidence="4 5">UMCV2</strain>
    </source>
</reference>
<accession>A0A2L0UI88</accession>
<keyword evidence="4" id="KW-0012">Acyltransferase</keyword>
<evidence type="ECO:0000256" key="1">
    <source>
        <dbReference type="SAM" id="Phobius"/>
    </source>
</evidence>
<dbReference type="GO" id="GO:0016747">
    <property type="term" value="F:acyltransferase activity, transferring groups other than amino-acyl groups"/>
    <property type="evidence" value="ECO:0007669"/>
    <property type="project" value="InterPro"/>
</dbReference>
<dbReference type="EMBL" id="CP024915">
    <property type="protein sequence ID" value="AUZ88945.1"/>
    <property type="molecule type" value="Genomic_DNA"/>
</dbReference>
<dbReference type="AlphaFoldDB" id="A0A2L0UI88"/>
<feature type="transmembrane region" description="Helical" evidence="1">
    <location>
        <begin position="166"/>
        <end position="183"/>
    </location>
</feature>
<feature type="domain" description="SGNH" evidence="3">
    <location>
        <begin position="475"/>
        <end position="705"/>
    </location>
</feature>
<dbReference type="Proteomes" id="UP000239187">
    <property type="component" value="Chromosome"/>
</dbReference>
<keyword evidence="1" id="KW-0472">Membrane</keyword>
<feature type="transmembrane region" description="Helical" evidence="1">
    <location>
        <begin position="190"/>
        <end position="212"/>
    </location>
</feature>
<evidence type="ECO:0000313" key="5">
    <source>
        <dbReference type="Proteomes" id="UP000239187"/>
    </source>
</evidence>